<name>T0RYQ6_SAPDV</name>
<evidence type="ECO:0000313" key="3">
    <source>
        <dbReference type="Proteomes" id="UP000030762"/>
    </source>
</evidence>
<dbReference type="EMBL" id="JH767143">
    <property type="protein sequence ID" value="EQC37738.1"/>
    <property type="molecule type" value="Genomic_DNA"/>
</dbReference>
<keyword evidence="3" id="KW-1185">Reference proteome</keyword>
<feature type="region of interest" description="Disordered" evidence="1">
    <location>
        <begin position="54"/>
        <end position="86"/>
    </location>
</feature>
<protein>
    <submittedName>
        <fullName evidence="2">Uncharacterized protein</fullName>
    </submittedName>
</protein>
<feature type="compositionally biased region" description="Low complexity" evidence="1">
    <location>
        <begin position="1"/>
        <end position="16"/>
    </location>
</feature>
<evidence type="ECO:0000313" key="2">
    <source>
        <dbReference type="EMBL" id="EQC37738.1"/>
    </source>
</evidence>
<dbReference type="InParanoid" id="T0RYQ6"/>
<accession>T0RYQ6</accession>
<gene>
    <name evidence="2" type="ORF">SDRG_04765</name>
</gene>
<dbReference type="Proteomes" id="UP000030762">
    <property type="component" value="Unassembled WGS sequence"/>
</dbReference>
<dbReference type="OrthoDB" id="79115at2759"/>
<dbReference type="AlphaFoldDB" id="T0RYQ6"/>
<organism evidence="2 3">
    <name type="scientific">Saprolegnia diclina (strain VS20)</name>
    <dbReference type="NCBI Taxonomy" id="1156394"/>
    <lineage>
        <taxon>Eukaryota</taxon>
        <taxon>Sar</taxon>
        <taxon>Stramenopiles</taxon>
        <taxon>Oomycota</taxon>
        <taxon>Saprolegniomycetes</taxon>
        <taxon>Saprolegniales</taxon>
        <taxon>Saprolegniaceae</taxon>
        <taxon>Saprolegnia</taxon>
    </lineage>
</organism>
<feature type="region of interest" description="Disordered" evidence="1">
    <location>
        <begin position="1"/>
        <end position="20"/>
    </location>
</feature>
<reference evidence="2 3" key="1">
    <citation type="submission" date="2012-04" db="EMBL/GenBank/DDBJ databases">
        <title>The Genome Sequence of Saprolegnia declina VS20.</title>
        <authorList>
            <consortium name="The Broad Institute Genome Sequencing Platform"/>
            <person name="Russ C."/>
            <person name="Nusbaum C."/>
            <person name="Tyler B."/>
            <person name="van West P."/>
            <person name="Dieguez-Uribeondo J."/>
            <person name="de Bruijn I."/>
            <person name="Tripathy S."/>
            <person name="Jiang R."/>
            <person name="Young S.K."/>
            <person name="Zeng Q."/>
            <person name="Gargeya S."/>
            <person name="Fitzgerald M."/>
            <person name="Haas B."/>
            <person name="Abouelleil A."/>
            <person name="Alvarado L."/>
            <person name="Arachchi H.M."/>
            <person name="Berlin A."/>
            <person name="Chapman S.B."/>
            <person name="Goldberg J."/>
            <person name="Griggs A."/>
            <person name="Gujja S."/>
            <person name="Hansen M."/>
            <person name="Howarth C."/>
            <person name="Imamovic A."/>
            <person name="Larimer J."/>
            <person name="McCowen C."/>
            <person name="Montmayeur A."/>
            <person name="Murphy C."/>
            <person name="Neiman D."/>
            <person name="Pearson M."/>
            <person name="Priest M."/>
            <person name="Roberts A."/>
            <person name="Saif S."/>
            <person name="Shea T."/>
            <person name="Sisk P."/>
            <person name="Sykes S."/>
            <person name="Wortman J."/>
            <person name="Nusbaum C."/>
            <person name="Birren B."/>
        </authorList>
    </citation>
    <scope>NUCLEOTIDE SEQUENCE [LARGE SCALE GENOMIC DNA]</scope>
    <source>
        <strain evidence="2 3">VS20</strain>
    </source>
</reference>
<proteinExistence type="predicted"/>
<sequence length="180" mass="20438">MPTEAASSTTSSDAPAAFPPDERCKYAYKECKERRSRRKNGKLHSLCDYHRKKANSVQKSYATKRRNMQSQQQARAKAEPAFATPPPAPLTAYALPAPLLPRGYGVYHEPANDHALRLDEIKRRIQSAWERRHAPPGEPSSIYYNYPSLSASSPPHYPQVHHHYEPVLHSYMKPIAPLNH</sequence>
<dbReference type="VEuPathDB" id="FungiDB:SDRG_04765"/>
<evidence type="ECO:0000256" key="1">
    <source>
        <dbReference type="SAM" id="MobiDB-lite"/>
    </source>
</evidence>
<dbReference type="GeneID" id="19945492"/>
<dbReference type="OMA" id="HEPANDH"/>
<dbReference type="RefSeq" id="XP_008608671.1">
    <property type="nucleotide sequence ID" value="XM_008610449.1"/>
</dbReference>